<gene>
    <name evidence="2" type="ordered locus">Avi_9873</name>
</gene>
<evidence type="ECO:0000313" key="3">
    <source>
        <dbReference type="Proteomes" id="UP000001596"/>
    </source>
</evidence>
<proteinExistence type="predicted"/>
<accession>B9K639</accession>
<dbReference type="KEGG" id="avi:Avi_9873"/>
<feature type="compositionally biased region" description="Basic and acidic residues" evidence="1">
    <location>
        <begin position="55"/>
        <end position="69"/>
    </location>
</feature>
<dbReference type="AlphaFoldDB" id="B9K639"/>
<evidence type="ECO:0000256" key="1">
    <source>
        <dbReference type="SAM" id="MobiDB-lite"/>
    </source>
</evidence>
<reference evidence="2 3" key="1">
    <citation type="journal article" date="2009" name="J. Bacteriol.">
        <title>Genome sequences of three Agrobacterium biovars help elucidate the evolution of multichromosome genomes in bacteria.</title>
        <authorList>
            <person name="Slater S.C."/>
            <person name="Goldman B.S."/>
            <person name="Goodner B."/>
            <person name="Setubal J.C."/>
            <person name="Farrand S.K."/>
            <person name="Nester E.W."/>
            <person name="Burr T.J."/>
            <person name="Banta L."/>
            <person name="Dickerman A.W."/>
            <person name="Paulsen I."/>
            <person name="Otten L."/>
            <person name="Suen G."/>
            <person name="Welch R."/>
            <person name="Almeida N.F."/>
            <person name="Arnold F."/>
            <person name="Burton O.T."/>
            <person name="Du Z."/>
            <person name="Ewing A."/>
            <person name="Godsy E."/>
            <person name="Heisel S."/>
            <person name="Houmiel K.L."/>
            <person name="Jhaveri J."/>
            <person name="Lu J."/>
            <person name="Miller N.M."/>
            <person name="Norton S."/>
            <person name="Chen Q."/>
            <person name="Phoolcharoen W."/>
            <person name="Ohlin V."/>
            <person name="Ondrusek D."/>
            <person name="Pride N."/>
            <person name="Stricklin S.L."/>
            <person name="Sun J."/>
            <person name="Wheeler C."/>
            <person name="Wilson L."/>
            <person name="Zhu H."/>
            <person name="Wood D.W."/>
        </authorList>
    </citation>
    <scope>NUCLEOTIDE SEQUENCE [LARGE SCALE GENOMIC DNA]</scope>
    <source>
        <strain evidence="3">S4 / ATCC BAA-846</strain>
        <plasmid evidence="2 3">pAtS4a</plasmid>
    </source>
</reference>
<organism evidence="2 3">
    <name type="scientific">Allorhizobium ampelinum (strain ATCC BAA-846 / DSM 112012 / S4)</name>
    <name type="common">Agrobacterium vitis (strain S4)</name>
    <dbReference type="NCBI Taxonomy" id="311402"/>
    <lineage>
        <taxon>Bacteria</taxon>
        <taxon>Pseudomonadati</taxon>
        <taxon>Pseudomonadota</taxon>
        <taxon>Alphaproteobacteria</taxon>
        <taxon>Hyphomicrobiales</taxon>
        <taxon>Rhizobiaceae</taxon>
        <taxon>Rhizobium/Agrobacterium group</taxon>
        <taxon>Allorhizobium</taxon>
        <taxon>Allorhizobium ampelinum</taxon>
    </lineage>
</organism>
<sequence>MHGAQSAKEGRGYRFFACEGERAALLFPSSSKQDTEGVTVDLPTRKGSSGGHLSYRRDDSENSGERNDAARNGGDVDPELIAGFAALEFAQLFVGVELQNASGICVLEPLFANGVEGSVRSQHEPYVAGQSDDCWNENIHDDDTQK</sequence>
<keyword evidence="2" id="KW-0614">Plasmid</keyword>
<dbReference type="EMBL" id="CP000639">
    <property type="protein sequence ID" value="ACM40337.1"/>
    <property type="molecule type" value="Genomic_DNA"/>
</dbReference>
<evidence type="ECO:0000313" key="2">
    <source>
        <dbReference type="EMBL" id="ACM40337.1"/>
    </source>
</evidence>
<geneLocation type="plasmid" evidence="2 3">
    <name>pAtS4a</name>
</geneLocation>
<feature type="region of interest" description="Disordered" evidence="1">
    <location>
        <begin position="28"/>
        <end position="75"/>
    </location>
</feature>
<name>B9K639_ALLAM</name>
<keyword evidence="3" id="KW-1185">Reference proteome</keyword>
<dbReference type="Proteomes" id="UP000001596">
    <property type="component" value="Plasmid pAtS4a"/>
</dbReference>
<protein>
    <submittedName>
        <fullName evidence="2">Uncharacterized protein</fullName>
    </submittedName>
</protein>
<dbReference type="HOGENOM" id="CLU_1773466_0_0_5"/>